<gene>
    <name evidence="2" type="ORF">San01_07910</name>
</gene>
<dbReference type="AlphaFoldDB" id="A0A5J4L6C4"/>
<comment type="caution">
    <text evidence="2">The sequence shown here is derived from an EMBL/GenBank/DDBJ whole genome shotgun (WGS) entry which is preliminary data.</text>
</comment>
<dbReference type="EMBL" id="BLAG01000004">
    <property type="protein sequence ID" value="GES28304.1"/>
    <property type="molecule type" value="Genomic_DNA"/>
</dbReference>
<proteinExistence type="predicted"/>
<keyword evidence="3" id="KW-1185">Reference proteome</keyword>
<evidence type="ECO:0000313" key="2">
    <source>
        <dbReference type="EMBL" id="GES28304.1"/>
    </source>
</evidence>
<evidence type="ECO:0000313" key="3">
    <source>
        <dbReference type="Proteomes" id="UP000325598"/>
    </source>
</evidence>
<reference evidence="2 3" key="1">
    <citation type="submission" date="2019-10" db="EMBL/GenBank/DDBJ databases">
        <title>Whole genome shotgun sequence of Streptomyces angustmyceticus NBRC 3934.</title>
        <authorList>
            <person name="Hosoyama A."/>
            <person name="Ichikawa N."/>
            <person name="Kimura A."/>
            <person name="Kitahashi Y."/>
            <person name="Komaki H."/>
            <person name="Uohara A."/>
        </authorList>
    </citation>
    <scope>NUCLEOTIDE SEQUENCE [LARGE SCALE GENOMIC DNA]</scope>
    <source>
        <strain evidence="2 3">NBRC 3934</strain>
    </source>
</reference>
<protein>
    <submittedName>
        <fullName evidence="2">Uncharacterized protein</fullName>
    </submittedName>
</protein>
<name>A0A5J4L6C4_9ACTN</name>
<evidence type="ECO:0000256" key="1">
    <source>
        <dbReference type="SAM" id="MobiDB-lite"/>
    </source>
</evidence>
<dbReference type="RefSeq" id="WP_404757499.1">
    <property type="nucleotide sequence ID" value="NZ_JBJDQE010000028.1"/>
</dbReference>
<organism evidence="2 3">
    <name type="scientific">Streptomyces angustmyceticus</name>
    <dbReference type="NCBI Taxonomy" id="285578"/>
    <lineage>
        <taxon>Bacteria</taxon>
        <taxon>Bacillati</taxon>
        <taxon>Actinomycetota</taxon>
        <taxon>Actinomycetes</taxon>
        <taxon>Kitasatosporales</taxon>
        <taxon>Streptomycetaceae</taxon>
        <taxon>Streptomyces</taxon>
    </lineage>
</organism>
<sequence length="54" mass="5719">MNASFPRPAKPDYTNVFVEPAYSGGEPYGGSEQDDEESGLACSGRPPSDVPEGR</sequence>
<dbReference type="Proteomes" id="UP000325598">
    <property type="component" value="Unassembled WGS sequence"/>
</dbReference>
<feature type="region of interest" description="Disordered" evidence="1">
    <location>
        <begin position="1"/>
        <end position="54"/>
    </location>
</feature>
<accession>A0A5J4L6C4</accession>